<dbReference type="EMBL" id="JAPDRK010000001">
    <property type="protein sequence ID" value="KAJ9616355.1"/>
    <property type="molecule type" value="Genomic_DNA"/>
</dbReference>
<sequence>MPTKLGFPNPRAQKAFLNKLQAARSGQDAPEESPELLTRFLSGGIGAALIAQGTPYVREITKRYPRLTIAANGTAIALFLGWAILKRSHDILKFGMDWGMASITISEDDYSLNDSVRDWLRTNAAFKSRSALSAMSSTFARNFRGLKTTRETKVVFEGSSPLQFFRAQGRWFVFTQESNGAIRIYCMGHSPKPIEELIHFIQTSLDEKREISVYEPNLLGPAPHWEQRSAQAPRDFDSVVLDADLKKVLVDEIGEYLHPDAADDYAARGIAYRRGYLLYGKPGCGKTTFAMAVAGHFQLSIYTISLTDPMLTDNALLRLFQSLQPGTLILLEDVDCAGLDRGYSKDARANVAVEDDDDEDDKLQKAIFGMSRAGPPKSKTAKTGKKPQQPASKVTLSGLLNAIDGPSAPMGHLLIMSSNCPEKLDDALIRPGRVARRVEFKHASREQIRDMFLKLYLPRNSAKPAKWDTRTIPALAEKFADIVPADAFSPASVQERLLEHMTRPDLAVEKAAAWVVEQLGELPDELFFDTKSHATVAQGLFPAPVVQAQPEVQPEPVKMRHSIAVAMQRKSRFFGIRSLNRKSW</sequence>
<keyword evidence="9" id="KW-0496">Mitochondrion</keyword>
<dbReference type="GO" id="GO:0016887">
    <property type="term" value="F:ATP hydrolysis activity"/>
    <property type="evidence" value="ECO:0007669"/>
    <property type="project" value="InterPro"/>
</dbReference>
<keyword evidence="6" id="KW-0378">Hydrolase</keyword>
<reference evidence="14" key="1">
    <citation type="submission" date="2022-10" db="EMBL/GenBank/DDBJ databases">
        <title>Culturing micro-colonial fungi from biological soil crusts in the Mojave desert and describing Neophaeococcomyces mojavensis, and introducing the new genera and species Taxawa tesnikishii.</title>
        <authorList>
            <person name="Kurbessoian T."/>
            <person name="Stajich J.E."/>
        </authorList>
    </citation>
    <scope>NUCLEOTIDE SEQUENCE</scope>
    <source>
        <strain evidence="14">TK_41</strain>
    </source>
</reference>
<evidence type="ECO:0000256" key="11">
    <source>
        <dbReference type="ARBA" id="ARBA00048778"/>
    </source>
</evidence>
<accession>A0AA38XMQ6</accession>
<keyword evidence="7" id="KW-0067">ATP-binding</keyword>
<dbReference type="InterPro" id="IPR003593">
    <property type="entry name" value="AAA+_ATPase"/>
</dbReference>
<dbReference type="GO" id="GO:0005743">
    <property type="term" value="C:mitochondrial inner membrane"/>
    <property type="evidence" value="ECO:0007669"/>
    <property type="project" value="UniProtKB-SubCell"/>
</dbReference>
<evidence type="ECO:0000256" key="4">
    <source>
        <dbReference type="ARBA" id="ARBA00022741"/>
    </source>
</evidence>
<dbReference type="SUPFAM" id="SSF52540">
    <property type="entry name" value="P-loop containing nucleoside triphosphate hydrolases"/>
    <property type="match status" value="1"/>
</dbReference>
<dbReference type="SMART" id="SM00382">
    <property type="entry name" value="AAA"/>
    <property type="match status" value="1"/>
</dbReference>
<evidence type="ECO:0000256" key="12">
    <source>
        <dbReference type="SAM" id="MobiDB-lite"/>
    </source>
</evidence>
<gene>
    <name evidence="14" type="ORF">H2200_000073</name>
</gene>
<evidence type="ECO:0000259" key="13">
    <source>
        <dbReference type="SMART" id="SM00382"/>
    </source>
</evidence>
<keyword evidence="10" id="KW-0472">Membrane</keyword>
<evidence type="ECO:0000256" key="7">
    <source>
        <dbReference type="ARBA" id="ARBA00022840"/>
    </source>
</evidence>
<feature type="domain" description="AAA+ ATPase" evidence="13">
    <location>
        <begin position="272"/>
        <end position="444"/>
    </location>
</feature>
<evidence type="ECO:0000256" key="10">
    <source>
        <dbReference type="ARBA" id="ARBA00023136"/>
    </source>
</evidence>
<protein>
    <recommendedName>
        <fullName evidence="13">AAA+ ATPase domain-containing protein</fullName>
    </recommendedName>
</protein>
<organism evidence="14 15">
    <name type="scientific">Cladophialophora chaetospira</name>
    <dbReference type="NCBI Taxonomy" id="386627"/>
    <lineage>
        <taxon>Eukaryota</taxon>
        <taxon>Fungi</taxon>
        <taxon>Dikarya</taxon>
        <taxon>Ascomycota</taxon>
        <taxon>Pezizomycotina</taxon>
        <taxon>Eurotiomycetes</taxon>
        <taxon>Chaetothyriomycetidae</taxon>
        <taxon>Chaetothyriales</taxon>
        <taxon>Herpotrichiellaceae</taxon>
        <taxon>Cladophialophora</taxon>
    </lineage>
</organism>
<dbReference type="PANTHER" id="PTHR23070">
    <property type="entry name" value="BCS1 AAA-TYPE ATPASE"/>
    <property type="match status" value="1"/>
</dbReference>
<evidence type="ECO:0000256" key="1">
    <source>
        <dbReference type="ARBA" id="ARBA00004434"/>
    </source>
</evidence>
<keyword evidence="15" id="KW-1185">Reference proteome</keyword>
<keyword evidence="4" id="KW-0547">Nucleotide-binding</keyword>
<dbReference type="AlphaFoldDB" id="A0AA38XMQ6"/>
<comment type="catalytic activity">
    <reaction evidence="11">
        <text>ATP + H2O = ADP + phosphate + H(+)</text>
        <dbReference type="Rhea" id="RHEA:13065"/>
        <dbReference type="ChEBI" id="CHEBI:15377"/>
        <dbReference type="ChEBI" id="CHEBI:15378"/>
        <dbReference type="ChEBI" id="CHEBI:30616"/>
        <dbReference type="ChEBI" id="CHEBI:43474"/>
        <dbReference type="ChEBI" id="CHEBI:456216"/>
    </reaction>
    <physiologicalReaction direction="left-to-right" evidence="11">
        <dbReference type="Rhea" id="RHEA:13066"/>
    </physiologicalReaction>
</comment>
<evidence type="ECO:0000256" key="2">
    <source>
        <dbReference type="ARBA" id="ARBA00007448"/>
    </source>
</evidence>
<dbReference type="InterPro" id="IPR003959">
    <property type="entry name" value="ATPase_AAA_core"/>
</dbReference>
<dbReference type="InterPro" id="IPR050747">
    <property type="entry name" value="Mitochondrial_chaperone_BCS1"/>
</dbReference>
<dbReference type="InterPro" id="IPR057495">
    <property type="entry name" value="AAA_lid_BCS1"/>
</dbReference>
<evidence type="ECO:0000256" key="9">
    <source>
        <dbReference type="ARBA" id="ARBA00023128"/>
    </source>
</evidence>
<dbReference type="Pfam" id="PF25426">
    <property type="entry name" value="AAA_lid_BCS1"/>
    <property type="match status" value="1"/>
</dbReference>
<dbReference type="Gene3D" id="3.40.50.300">
    <property type="entry name" value="P-loop containing nucleotide triphosphate hydrolases"/>
    <property type="match status" value="1"/>
</dbReference>
<keyword evidence="8" id="KW-1133">Transmembrane helix</keyword>
<comment type="caution">
    <text evidence="14">The sequence shown here is derived from an EMBL/GenBank/DDBJ whole genome shotgun (WGS) entry which is preliminary data.</text>
</comment>
<feature type="region of interest" description="Disordered" evidence="12">
    <location>
        <begin position="371"/>
        <end position="391"/>
    </location>
</feature>
<evidence type="ECO:0000256" key="6">
    <source>
        <dbReference type="ARBA" id="ARBA00022801"/>
    </source>
</evidence>
<evidence type="ECO:0000313" key="14">
    <source>
        <dbReference type="EMBL" id="KAJ9616355.1"/>
    </source>
</evidence>
<dbReference type="InterPro" id="IPR027417">
    <property type="entry name" value="P-loop_NTPase"/>
</dbReference>
<keyword evidence="3" id="KW-0812">Transmembrane</keyword>
<evidence type="ECO:0000313" key="15">
    <source>
        <dbReference type="Proteomes" id="UP001172673"/>
    </source>
</evidence>
<name>A0AA38XMQ6_9EURO</name>
<proteinExistence type="inferred from homology"/>
<dbReference type="GO" id="GO:0005524">
    <property type="term" value="F:ATP binding"/>
    <property type="evidence" value="ECO:0007669"/>
    <property type="project" value="UniProtKB-KW"/>
</dbReference>
<dbReference type="Pfam" id="PF00004">
    <property type="entry name" value="AAA"/>
    <property type="match status" value="2"/>
</dbReference>
<evidence type="ECO:0000256" key="3">
    <source>
        <dbReference type="ARBA" id="ARBA00022692"/>
    </source>
</evidence>
<dbReference type="InterPro" id="IPR014851">
    <property type="entry name" value="BCS1_N"/>
</dbReference>
<comment type="similarity">
    <text evidence="2">Belongs to the AAA ATPase family. BCS1 subfamily.</text>
</comment>
<evidence type="ECO:0000256" key="8">
    <source>
        <dbReference type="ARBA" id="ARBA00022989"/>
    </source>
</evidence>
<keyword evidence="5" id="KW-0999">Mitochondrion inner membrane</keyword>
<evidence type="ECO:0000256" key="5">
    <source>
        <dbReference type="ARBA" id="ARBA00022792"/>
    </source>
</evidence>
<dbReference type="Proteomes" id="UP001172673">
    <property type="component" value="Unassembled WGS sequence"/>
</dbReference>
<dbReference type="Pfam" id="PF08740">
    <property type="entry name" value="BCS1_N"/>
    <property type="match status" value="1"/>
</dbReference>
<comment type="subcellular location">
    <subcellularLocation>
        <location evidence="1">Mitochondrion inner membrane</location>
        <topology evidence="1">Single-pass membrane protein</topology>
    </subcellularLocation>
</comment>